<sequence>MKTLPINVLDLASRPAGGTNAEAVAGSIHLAQRAEELGYDRFWVAEHHNMPAIASSAPPVLIAGIAARTTRIRVGSGGVMLPNHAPLVVAEQFGTLRALYGDRIDLGIGRAPGTDGATALALRRSAEGLGVDDFPQQLVDLIGFFHGGMAADNPLRGITAYPGLGDAPEMSLLGSSGFSAQLAGALGLPFTFAHHFAGEHTEEALDLYRAHFEPSAFLATPHAMIAVGLISDDDPEVVRRESLPGLITFLRMRQGKKPAPVSLEEALAYRFTEYELTFVASRNRRQAVGTPAEVDARLTALLDATGADELMLSAQSATLAGRIRSLEIVAGLREEPVEPVEPAAA</sequence>
<dbReference type="CDD" id="cd00347">
    <property type="entry name" value="Flavin_utilizing_monoxygenases"/>
    <property type="match status" value="1"/>
</dbReference>
<dbReference type="InterPro" id="IPR036661">
    <property type="entry name" value="Luciferase-like_sf"/>
</dbReference>
<protein>
    <submittedName>
        <fullName evidence="3">LLM class flavin-dependent oxidoreductase</fullName>
    </submittedName>
</protein>
<evidence type="ECO:0000259" key="2">
    <source>
        <dbReference type="Pfam" id="PF00296"/>
    </source>
</evidence>
<reference evidence="3 4" key="1">
    <citation type="submission" date="2021-05" db="EMBL/GenBank/DDBJ databases">
        <authorList>
            <person name="Kumar R."/>
            <person name="Kumar A."/>
            <person name="Mukhia S."/>
        </authorList>
    </citation>
    <scope>NUCLEOTIDE SEQUENCE [LARGE SCALE GENOMIC DNA]</scope>
    <source>
        <strain evidence="3 4">ERMR7:08</strain>
    </source>
</reference>
<evidence type="ECO:0000313" key="3">
    <source>
        <dbReference type="EMBL" id="WBM79398.1"/>
    </source>
</evidence>
<dbReference type="SUPFAM" id="SSF51679">
    <property type="entry name" value="Bacterial luciferase-like"/>
    <property type="match status" value="1"/>
</dbReference>
<dbReference type="InterPro" id="IPR011251">
    <property type="entry name" value="Luciferase-like_dom"/>
</dbReference>
<proteinExistence type="predicted"/>
<dbReference type="NCBIfam" id="TIGR03558">
    <property type="entry name" value="oxido_grp_1"/>
    <property type="match status" value="1"/>
</dbReference>
<dbReference type="Pfam" id="PF00296">
    <property type="entry name" value="Bac_luciferase"/>
    <property type="match status" value="1"/>
</dbReference>
<dbReference type="InterPro" id="IPR050766">
    <property type="entry name" value="Bact_Lucif_Oxidored"/>
</dbReference>
<dbReference type="Proteomes" id="UP001212421">
    <property type="component" value="Chromosome"/>
</dbReference>
<feature type="domain" description="Luciferase-like" evidence="2">
    <location>
        <begin position="16"/>
        <end position="308"/>
    </location>
</feature>
<dbReference type="EMBL" id="CP075584">
    <property type="protein sequence ID" value="WBM79398.1"/>
    <property type="molecule type" value="Genomic_DNA"/>
</dbReference>
<accession>A0ABY7NA66</accession>
<evidence type="ECO:0000256" key="1">
    <source>
        <dbReference type="ARBA" id="ARBA00007789"/>
    </source>
</evidence>
<dbReference type="RefSeq" id="WP_281533948.1">
    <property type="nucleotide sequence ID" value="NZ_CP075584.1"/>
</dbReference>
<evidence type="ECO:0000313" key="4">
    <source>
        <dbReference type="Proteomes" id="UP001212421"/>
    </source>
</evidence>
<keyword evidence="4" id="KW-1185">Reference proteome</keyword>
<organism evidence="3 4">
    <name type="scientific">Cryobacterium breve</name>
    <dbReference type="NCBI Taxonomy" id="1259258"/>
    <lineage>
        <taxon>Bacteria</taxon>
        <taxon>Bacillati</taxon>
        <taxon>Actinomycetota</taxon>
        <taxon>Actinomycetes</taxon>
        <taxon>Micrococcales</taxon>
        <taxon>Microbacteriaceae</taxon>
        <taxon>Cryobacterium</taxon>
    </lineage>
</organism>
<dbReference type="PANTHER" id="PTHR30137:SF6">
    <property type="entry name" value="LUCIFERASE-LIKE MONOOXYGENASE"/>
    <property type="match status" value="1"/>
</dbReference>
<dbReference type="Gene3D" id="3.20.20.30">
    <property type="entry name" value="Luciferase-like domain"/>
    <property type="match status" value="1"/>
</dbReference>
<comment type="similarity">
    <text evidence="1">To bacterial alkanal monooxygenase alpha and beta chains.</text>
</comment>
<dbReference type="InterPro" id="IPR019949">
    <property type="entry name" value="CmoO-like"/>
</dbReference>
<gene>
    <name evidence="3" type="ORF">KIV56_13470</name>
</gene>
<dbReference type="PANTHER" id="PTHR30137">
    <property type="entry name" value="LUCIFERASE-LIKE MONOOXYGENASE"/>
    <property type="match status" value="1"/>
</dbReference>
<name>A0ABY7NA66_9MICO</name>